<gene>
    <name evidence="2" type="ORF">GCM10018980_56740</name>
</gene>
<dbReference type="EMBL" id="BNBF01000020">
    <property type="protein sequence ID" value="GHG65185.1"/>
    <property type="molecule type" value="Genomic_DNA"/>
</dbReference>
<proteinExistence type="predicted"/>
<evidence type="ECO:0000256" key="1">
    <source>
        <dbReference type="SAM" id="MobiDB-lite"/>
    </source>
</evidence>
<evidence type="ECO:0000313" key="3">
    <source>
        <dbReference type="Proteomes" id="UP000619355"/>
    </source>
</evidence>
<name>A0A919F0S3_9ACTN</name>
<dbReference type="Proteomes" id="UP000619355">
    <property type="component" value="Unassembled WGS sequence"/>
</dbReference>
<evidence type="ECO:0000313" key="2">
    <source>
        <dbReference type="EMBL" id="GHG65185.1"/>
    </source>
</evidence>
<protein>
    <submittedName>
        <fullName evidence="2">Uncharacterized protein</fullName>
    </submittedName>
</protein>
<feature type="compositionally biased region" description="Basic and acidic residues" evidence="1">
    <location>
        <begin position="1"/>
        <end position="19"/>
    </location>
</feature>
<sequence>MRGDEDDVRARRDERREAALGDLAAAEDDHAAAGEAEAYGVGGVFGHEGRLLVQLAMGALRLRSGPDVQILSGGRAAGHGWSGS</sequence>
<dbReference type="AlphaFoldDB" id="A0A919F0S3"/>
<feature type="region of interest" description="Disordered" evidence="1">
    <location>
        <begin position="1"/>
        <end position="27"/>
    </location>
</feature>
<comment type="caution">
    <text evidence="2">The sequence shown here is derived from an EMBL/GenBank/DDBJ whole genome shotgun (WGS) entry which is preliminary data.</text>
</comment>
<reference evidence="3" key="1">
    <citation type="journal article" date="2019" name="Int. J. Syst. Evol. Microbiol.">
        <title>The Global Catalogue of Microorganisms (GCM) 10K type strain sequencing project: providing services to taxonomists for standard genome sequencing and annotation.</title>
        <authorList>
            <consortium name="The Broad Institute Genomics Platform"/>
            <consortium name="The Broad Institute Genome Sequencing Center for Infectious Disease"/>
            <person name="Wu L."/>
            <person name="Ma J."/>
        </authorList>
    </citation>
    <scope>NUCLEOTIDE SEQUENCE [LARGE SCALE GENOMIC DNA]</scope>
    <source>
        <strain evidence="3">JCM 4253</strain>
    </source>
</reference>
<accession>A0A919F0S3</accession>
<keyword evidence="3" id="KW-1185">Reference proteome</keyword>
<organism evidence="2 3">
    <name type="scientific">Streptomyces capoamus</name>
    <dbReference type="NCBI Taxonomy" id="68183"/>
    <lineage>
        <taxon>Bacteria</taxon>
        <taxon>Bacillati</taxon>
        <taxon>Actinomycetota</taxon>
        <taxon>Actinomycetes</taxon>
        <taxon>Kitasatosporales</taxon>
        <taxon>Streptomycetaceae</taxon>
        <taxon>Streptomyces</taxon>
    </lineage>
</organism>